<reference evidence="2 3" key="1">
    <citation type="submission" date="2024-10" db="EMBL/GenBank/DDBJ databases">
        <title>The Natural Products Discovery Center: Release of the First 8490 Sequenced Strains for Exploring Actinobacteria Biosynthetic Diversity.</title>
        <authorList>
            <person name="Kalkreuter E."/>
            <person name="Kautsar S.A."/>
            <person name="Yang D."/>
            <person name="Bader C.D."/>
            <person name="Teijaro C.N."/>
            <person name="Fluegel L."/>
            <person name="Davis C.M."/>
            <person name="Simpson J.R."/>
            <person name="Lauterbach L."/>
            <person name="Steele A.D."/>
            <person name="Gui C."/>
            <person name="Meng S."/>
            <person name="Li G."/>
            <person name="Viehrig K."/>
            <person name="Ye F."/>
            <person name="Su P."/>
            <person name="Kiefer A.F."/>
            <person name="Nichols A."/>
            <person name="Cepeda A.J."/>
            <person name="Yan W."/>
            <person name="Fan B."/>
            <person name="Jiang Y."/>
            <person name="Adhikari A."/>
            <person name="Zheng C.-J."/>
            <person name="Schuster L."/>
            <person name="Cowan T.M."/>
            <person name="Smanski M.J."/>
            <person name="Chevrette M.G."/>
            <person name="De Carvalho L.P.S."/>
            <person name="Shen B."/>
        </authorList>
    </citation>
    <scope>NUCLEOTIDE SEQUENCE [LARGE SCALE GENOMIC DNA]</scope>
    <source>
        <strain evidence="2 3">NPDC000087</strain>
    </source>
</reference>
<dbReference type="EMBL" id="JBIAZU010000003">
    <property type="protein sequence ID" value="MFF5291072.1"/>
    <property type="molecule type" value="Genomic_DNA"/>
</dbReference>
<comment type="caution">
    <text evidence="2">The sequence shown here is derived from an EMBL/GenBank/DDBJ whole genome shotgun (WGS) entry which is preliminary data.</text>
</comment>
<protein>
    <recommendedName>
        <fullName evidence="4">Lipoprotein</fullName>
    </recommendedName>
</protein>
<proteinExistence type="predicted"/>
<evidence type="ECO:0000256" key="1">
    <source>
        <dbReference type="SAM" id="MobiDB-lite"/>
    </source>
</evidence>
<evidence type="ECO:0000313" key="2">
    <source>
        <dbReference type="EMBL" id="MFF5291072.1"/>
    </source>
</evidence>
<keyword evidence="3" id="KW-1185">Reference proteome</keyword>
<name>A0ABW6WCN4_9ACTN</name>
<sequence length="205" mass="21369">MKRWIAILAGVSLLGLAGCRDNDDNTTGAATTATGPAATTAAGATPSPALTGSADEQCLIAGSPWEVSKPDLESQMRQVMHGINVTGVHIVGEQTLTVTPDLHATILDHTTTTISASMSNNLTLVITQKHTGQTAGQWKINGNDLNPQGDWNGAIHVDTKATINGRSGNMPVDVPSLGSIPLTFTCADGSLNLSTPKSPFVWLFR</sequence>
<evidence type="ECO:0008006" key="4">
    <source>
        <dbReference type="Google" id="ProtNLM"/>
    </source>
</evidence>
<evidence type="ECO:0000313" key="3">
    <source>
        <dbReference type="Proteomes" id="UP001602245"/>
    </source>
</evidence>
<feature type="region of interest" description="Disordered" evidence="1">
    <location>
        <begin position="27"/>
        <end position="50"/>
    </location>
</feature>
<dbReference type="Proteomes" id="UP001602245">
    <property type="component" value="Unassembled WGS sequence"/>
</dbReference>
<accession>A0ABW6WCN4</accession>
<dbReference type="PROSITE" id="PS51257">
    <property type="entry name" value="PROKAR_LIPOPROTEIN"/>
    <property type="match status" value="1"/>
</dbReference>
<gene>
    <name evidence="2" type="ORF">ACFY35_16650</name>
</gene>
<organism evidence="2 3">
    <name type="scientific">Paractinoplanes globisporus</name>
    <dbReference type="NCBI Taxonomy" id="113565"/>
    <lineage>
        <taxon>Bacteria</taxon>
        <taxon>Bacillati</taxon>
        <taxon>Actinomycetota</taxon>
        <taxon>Actinomycetes</taxon>
        <taxon>Micromonosporales</taxon>
        <taxon>Micromonosporaceae</taxon>
        <taxon>Paractinoplanes</taxon>
    </lineage>
</organism>
<dbReference type="RefSeq" id="WP_157296742.1">
    <property type="nucleotide sequence ID" value="NZ_JBIAZU010000003.1"/>
</dbReference>